<accession>A0AA88UQD9</accession>
<dbReference type="FunFam" id="3.40.50.1240:FF:000039">
    <property type="entry name" value="Phosphoglycerate mutase family protein"/>
    <property type="match status" value="1"/>
</dbReference>
<dbReference type="SUPFAM" id="SSF53254">
    <property type="entry name" value="Phosphoglycerate mutase-like"/>
    <property type="match status" value="1"/>
</dbReference>
<dbReference type="AlphaFoldDB" id="A0AA88UQD9"/>
<evidence type="ECO:0000313" key="2">
    <source>
        <dbReference type="Proteomes" id="UP001187471"/>
    </source>
</evidence>
<dbReference type="Gene3D" id="3.40.50.1240">
    <property type="entry name" value="Phosphoglycerate mutase-like"/>
    <property type="match status" value="1"/>
</dbReference>
<dbReference type="InterPro" id="IPR029033">
    <property type="entry name" value="His_PPase_superfam"/>
</dbReference>
<dbReference type="PANTHER" id="PTHR16469">
    <property type="entry name" value="UBIQUITIN-ASSOCIATED AND SH3 DOMAIN-CONTAINING BA-RELATED"/>
    <property type="match status" value="1"/>
</dbReference>
<name>A0AA88UQD9_9ASTE</name>
<dbReference type="Pfam" id="PF00300">
    <property type="entry name" value="His_Phos_1"/>
    <property type="match status" value="1"/>
</dbReference>
<comment type="caution">
    <text evidence="1">The sequence shown here is derived from an EMBL/GenBank/DDBJ whole genome shotgun (WGS) entry which is preliminary data.</text>
</comment>
<keyword evidence="2" id="KW-1185">Reference proteome</keyword>
<organism evidence="1 2">
    <name type="scientific">Escallonia rubra</name>
    <dbReference type="NCBI Taxonomy" id="112253"/>
    <lineage>
        <taxon>Eukaryota</taxon>
        <taxon>Viridiplantae</taxon>
        <taxon>Streptophyta</taxon>
        <taxon>Embryophyta</taxon>
        <taxon>Tracheophyta</taxon>
        <taxon>Spermatophyta</taxon>
        <taxon>Magnoliopsida</taxon>
        <taxon>eudicotyledons</taxon>
        <taxon>Gunneridae</taxon>
        <taxon>Pentapetalae</taxon>
        <taxon>asterids</taxon>
        <taxon>campanulids</taxon>
        <taxon>Escalloniales</taxon>
        <taxon>Escalloniaceae</taxon>
        <taxon>Escallonia</taxon>
    </lineage>
</organism>
<dbReference type="EMBL" id="JAVXUO010000303">
    <property type="protein sequence ID" value="KAK2993554.1"/>
    <property type="molecule type" value="Genomic_DNA"/>
</dbReference>
<dbReference type="InterPro" id="IPR051710">
    <property type="entry name" value="Phosphatase_SH3-domain"/>
</dbReference>
<dbReference type="CDD" id="cd07067">
    <property type="entry name" value="HP_PGM_like"/>
    <property type="match status" value="1"/>
</dbReference>
<protein>
    <recommendedName>
        <fullName evidence="3">Phosphoglycerate mutase family protein</fullName>
    </recommendedName>
</protein>
<gene>
    <name evidence="1" type="ORF">RJ640_014590</name>
</gene>
<evidence type="ECO:0000313" key="1">
    <source>
        <dbReference type="EMBL" id="KAK2993554.1"/>
    </source>
</evidence>
<dbReference type="PANTHER" id="PTHR16469:SF27">
    <property type="entry name" value="UBIQUITIN-ASSOCIATED AND SH3 DOMAIN-CONTAINING BA-RELATED"/>
    <property type="match status" value="1"/>
</dbReference>
<reference evidence="1" key="1">
    <citation type="submission" date="2022-12" db="EMBL/GenBank/DDBJ databases">
        <title>Draft genome assemblies for two species of Escallonia (Escalloniales).</title>
        <authorList>
            <person name="Chanderbali A."/>
            <person name="Dervinis C."/>
            <person name="Anghel I."/>
            <person name="Soltis D."/>
            <person name="Soltis P."/>
            <person name="Zapata F."/>
        </authorList>
    </citation>
    <scope>NUCLEOTIDE SEQUENCE</scope>
    <source>
        <strain evidence="1">UCBG92.1500</strain>
        <tissue evidence="1">Leaf</tissue>
    </source>
</reference>
<sequence>MQSLFGANQKRRTHVTQIPPGPLSLLKIQYFQSKYATSLSHTHTVHHLSVRAITAIHPSQSMQPSVHQHVVVMRHGDRIDNFEPLWASTAARKWDPPLVEAGRVRAFCTARKLRNHLGFPIHRVVVSPFLRCLQTAYEAVSALCVVDDDPSHMSSADGVTIDPSKLKVHVEYGLCEMLNKEAIRLEIAPKDGNFEFNISDCEALLPAGTVDSAVERVYEKLPQWEETVSGARARYVQVIKALADKYPSENLLLVTHGEGVGVSVSAFLKEVTVYEVEYCAYSDLKRPIIFKEDQSFTAGDFEVLIKGQTGISLCPTSTPTDPLNQPNSV</sequence>
<dbReference type="InterPro" id="IPR013078">
    <property type="entry name" value="His_Pase_superF_clade-1"/>
</dbReference>
<dbReference type="Proteomes" id="UP001187471">
    <property type="component" value="Unassembled WGS sequence"/>
</dbReference>
<proteinExistence type="predicted"/>
<evidence type="ECO:0008006" key="3">
    <source>
        <dbReference type="Google" id="ProtNLM"/>
    </source>
</evidence>